<dbReference type="GO" id="GO:0005634">
    <property type="term" value="C:nucleus"/>
    <property type="evidence" value="ECO:0007669"/>
    <property type="project" value="UniProtKB-SubCell"/>
</dbReference>
<dbReference type="PROSITE" id="PS50114">
    <property type="entry name" value="GATA_ZN_FINGER_2"/>
    <property type="match status" value="1"/>
</dbReference>
<feature type="region of interest" description="Disordered" evidence="7">
    <location>
        <begin position="39"/>
        <end position="61"/>
    </location>
</feature>
<dbReference type="InterPro" id="IPR000679">
    <property type="entry name" value="Znf_GATA"/>
</dbReference>
<feature type="compositionally biased region" description="Polar residues" evidence="7">
    <location>
        <begin position="725"/>
        <end position="766"/>
    </location>
</feature>
<feature type="compositionally biased region" description="Low complexity" evidence="7">
    <location>
        <begin position="322"/>
        <end position="332"/>
    </location>
</feature>
<keyword evidence="4" id="KW-0862">Zinc</keyword>
<dbReference type="AlphaFoldDB" id="A0A167F404"/>
<feature type="compositionally biased region" description="Low complexity" evidence="7">
    <location>
        <begin position="529"/>
        <end position="547"/>
    </location>
</feature>
<evidence type="ECO:0000256" key="5">
    <source>
        <dbReference type="ARBA" id="ARBA00023242"/>
    </source>
</evidence>
<reference evidence="9 10" key="1">
    <citation type="submission" date="2016-02" db="EMBL/GenBank/DDBJ databases">
        <title>Complete genome sequence and transcriptome regulation of the pentose utilising yeast Sugiyamaella lignohabitans.</title>
        <authorList>
            <person name="Bellasio M."/>
            <person name="Peymann A."/>
            <person name="Valli M."/>
            <person name="Sipitzky M."/>
            <person name="Graf A."/>
            <person name="Sauer M."/>
            <person name="Marx H."/>
            <person name="Mattanovich D."/>
        </authorList>
    </citation>
    <scope>NUCLEOTIDE SEQUENCE [LARGE SCALE GENOMIC DNA]</scope>
    <source>
        <strain evidence="9 10">CBS 10342</strain>
    </source>
</reference>
<proteinExistence type="predicted"/>
<dbReference type="GO" id="GO:0000122">
    <property type="term" value="P:negative regulation of transcription by RNA polymerase II"/>
    <property type="evidence" value="ECO:0007669"/>
    <property type="project" value="TreeGrafter"/>
</dbReference>
<dbReference type="GO" id="GO:0045944">
    <property type="term" value="P:positive regulation of transcription by RNA polymerase II"/>
    <property type="evidence" value="ECO:0007669"/>
    <property type="project" value="TreeGrafter"/>
</dbReference>
<dbReference type="GO" id="GO:0000981">
    <property type="term" value="F:DNA-binding transcription factor activity, RNA polymerase II-specific"/>
    <property type="evidence" value="ECO:0007669"/>
    <property type="project" value="TreeGrafter"/>
</dbReference>
<feature type="compositionally biased region" description="Low complexity" evidence="7">
    <location>
        <begin position="605"/>
        <end position="621"/>
    </location>
</feature>
<protein>
    <submittedName>
        <fullName evidence="9">Gat1p</fullName>
    </submittedName>
</protein>
<keyword evidence="10" id="KW-1185">Reference proteome</keyword>
<evidence type="ECO:0000256" key="6">
    <source>
        <dbReference type="PROSITE-ProRule" id="PRU00094"/>
    </source>
</evidence>
<comment type="subcellular location">
    <subcellularLocation>
        <location evidence="1">Nucleus</location>
    </subcellularLocation>
</comment>
<feature type="compositionally biased region" description="Polar residues" evidence="7">
    <location>
        <begin position="39"/>
        <end position="48"/>
    </location>
</feature>
<keyword evidence="2" id="KW-0479">Metal-binding</keyword>
<feature type="region of interest" description="Disordered" evidence="7">
    <location>
        <begin position="105"/>
        <end position="161"/>
    </location>
</feature>
<evidence type="ECO:0000313" key="10">
    <source>
        <dbReference type="Proteomes" id="UP000189580"/>
    </source>
</evidence>
<keyword evidence="3 6" id="KW-0863">Zinc-finger</keyword>
<dbReference type="EMBL" id="CP014503">
    <property type="protein sequence ID" value="ANB14802.1"/>
    <property type="molecule type" value="Genomic_DNA"/>
</dbReference>
<evidence type="ECO:0000256" key="2">
    <source>
        <dbReference type="ARBA" id="ARBA00022723"/>
    </source>
</evidence>
<dbReference type="GO" id="GO:0008270">
    <property type="term" value="F:zinc ion binding"/>
    <property type="evidence" value="ECO:0007669"/>
    <property type="project" value="UniProtKB-KW"/>
</dbReference>
<feature type="compositionally biased region" description="Polar residues" evidence="7">
    <location>
        <begin position="493"/>
        <end position="502"/>
    </location>
</feature>
<dbReference type="KEGG" id="slb:AWJ20_2413"/>
<dbReference type="SMART" id="SM00401">
    <property type="entry name" value="ZnF_GATA"/>
    <property type="match status" value="1"/>
</dbReference>
<dbReference type="PANTHER" id="PTHR10071:SF281">
    <property type="entry name" value="BOX A-BINDING FACTOR-RELATED"/>
    <property type="match status" value="1"/>
</dbReference>
<dbReference type="PROSITE" id="PS00344">
    <property type="entry name" value="GATA_ZN_FINGER_1"/>
    <property type="match status" value="1"/>
</dbReference>
<evidence type="ECO:0000259" key="8">
    <source>
        <dbReference type="PROSITE" id="PS50114"/>
    </source>
</evidence>
<feature type="region of interest" description="Disordered" evidence="7">
    <location>
        <begin position="322"/>
        <end position="356"/>
    </location>
</feature>
<feature type="compositionally biased region" description="Basic residues" evidence="7">
    <location>
        <begin position="333"/>
        <end position="346"/>
    </location>
</feature>
<evidence type="ECO:0000313" key="9">
    <source>
        <dbReference type="EMBL" id="ANB14802.1"/>
    </source>
</evidence>
<evidence type="ECO:0000256" key="4">
    <source>
        <dbReference type="ARBA" id="ARBA00022833"/>
    </source>
</evidence>
<dbReference type="Gene3D" id="3.30.50.10">
    <property type="entry name" value="Erythroid Transcription Factor GATA-1, subunit A"/>
    <property type="match status" value="1"/>
</dbReference>
<dbReference type="Proteomes" id="UP000189580">
    <property type="component" value="Chromosome b"/>
</dbReference>
<feature type="region of interest" description="Disordered" evidence="7">
    <location>
        <begin position="261"/>
        <end position="285"/>
    </location>
</feature>
<feature type="region of interest" description="Disordered" evidence="7">
    <location>
        <begin position="529"/>
        <end position="554"/>
    </location>
</feature>
<dbReference type="GeneID" id="30034322"/>
<dbReference type="GO" id="GO:0000978">
    <property type="term" value="F:RNA polymerase II cis-regulatory region sequence-specific DNA binding"/>
    <property type="evidence" value="ECO:0007669"/>
    <property type="project" value="TreeGrafter"/>
</dbReference>
<dbReference type="RefSeq" id="XP_018737279.1">
    <property type="nucleotide sequence ID" value="XM_018879355.1"/>
</dbReference>
<keyword evidence="5" id="KW-0539">Nucleus</keyword>
<feature type="region of interest" description="Disordered" evidence="7">
    <location>
        <begin position="600"/>
        <end position="623"/>
    </location>
</feature>
<dbReference type="InterPro" id="IPR039355">
    <property type="entry name" value="Transcription_factor_GATA"/>
</dbReference>
<gene>
    <name evidence="9" type="primary">GAT1</name>
    <name evidence="9" type="ORF">AWJ20_2413</name>
</gene>
<dbReference type="InterPro" id="IPR013088">
    <property type="entry name" value="Znf_NHR/GATA"/>
</dbReference>
<feature type="compositionally biased region" description="Low complexity" evidence="7">
    <location>
        <begin position="479"/>
        <end position="492"/>
    </location>
</feature>
<dbReference type="CDD" id="cd00202">
    <property type="entry name" value="ZnF_GATA"/>
    <property type="match status" value="1"/>
</dbReference>
<sequence length="811" mass="85884">MQTADLLGMQYKESPIDLGYVMDLDNGYLSYGSQTNSLLTPLDTSPESNGEGPSPLNDGSISASLYDGIHGLMKKSALGSGDGMNINNNNNNNQSSTDMSLAAQSLLSPSEGSDSPMEGVTTMNQQQQQPSNNSNNATGYNPSGVINVPGHVNNNGSMPMDGYSYQGSQAGPGTSTTDPSHRLTTASINIRHDATATTTPAQYDNSFSFTHSGDEDVTKQNNAFEFSLDPLTIEGLSGSISSSYQDFFNQDASQDLSGQFTANQNFYNNPNSKMSSTSHSRNSSIVDNPNSNSFSFGNGFSFFDPVSNKSSSALNSGFSSLSVSPNVSSSGFRSRRSISHLTKSRRSSMIGAAPSSISGSVPRTHFELFDEYDETNSNMVTPMLSPEALSPSVGSPVSTTNQMSFSMNHISEMYGTVPNPAFSPKKIARTESQINASSLLHQSLLKRTPSEARVSQIQQTNSALQSQLQQQLKQQQQQQQQSQVQQQSAISQDSPSPNTSSGVTSPVPATVKAVPVKAPVQPNQPKLEQISASAPATSVSDAAAAAADNRPPPECTNCHTRTTPLWRRNAEGQPLCNACGLFLKLHGEVRPLSLKTDFIKKRNRGPGSSASSQGSNSREGSMTNIASWGSQASTSVSSGAIPITTRQAGPTSVASSGSSWSAVNARSAASLQRTSVTHVPIAPKPIALAPAPPRQTSGIDLKPQSLNEYRMQKLRRASGGVNKPISRQNSLNSVSSVKLESASPISISPRVQQPSKPTVSISSTPVAVTPNGMRHLSTGPSSVPRSDAHPTPPPAQPTSVEADSKWNWLKM</sequence>
<evidence type="ECO:0000256" key="1">
    <source>
        <dbReference type="ARBA" id="ARBA00004123"/>
    </source>
</evidence>
<evidence type="ECO:0000256" key="3">
    <source>
        <dbReference type="ARBA" id="ARBA00022771"/>
    </source>
</evidence>
<dbReference type="SUPFAM" id="SSF57716">
    <property type="entry name" value="Glucocorticoid receptor-like (DNA-binding domain)"/>
    <property type="match status" value="1"/>
</dbReference>
<organism evidence="9 10">
    <name type="scientific">Sugiyamaella lignohabitans</name>
    <dbReference type="NCBI Taxonomy" id="796027"/>
    <lineage>
        <taxon>Eukaryota</taxon>
        <taxon>Fungi</taxon>
        <taxon>Dikarya</taxon>
        <taxon>Ascomycota</taxon>
        <taxon>Saccharomycotina</taxon>
        <taxon>Dipodascomycetes</taxon>
        <taxon>Dipodascales</taxon>
        <taxon>Trichomonascaceae</taxon>
        <taxon>Sugiyamaella</taxon>
    </lineage>
</organism>
<evidence type="ECO:0000256" key="7">
    <source>
        <dbReference type="SAM" id="MobiDB-lite"/>
    </source>
</evidence>
<feature type="domain" description="GATA-type" evidence="8">
    <location>
        <begin position="549"/>
        <end position="602"/>
    </location>
</feature>
<feature type="region of interest" description="Disordered" evidence="7">
    <location>
        <begin position="479"/>
        <end position="507"/>
    </location>
</feature>
<dbReference type="PRINTS" id="PR00619">
    <property type="entry name" value="GATAZNFINGER"/>
</dbReference>
<feature type="compositionally biased region" description="Low complexity" evidence="7">
    <location>
        <begin position="124"/>
        <end position="136"/>
    </location>
</feature>
<dbReference type="OrthoDB" id="515401at2759"/>
<dbReference type="FunFam" id="3.30.50.10:FF:000007">
    <property type="entry name" value="Nitrogen regulatory AreA, N-terminal"/>
    <property type="match status" value="1"/>
</dbReference>
<dbReference type="PANTHER" id="PTHR10071">
    <property type="entry name" value="TRANSCRIPTION FACTOR GATA FAMILY MEMBER"/>
    <property type="match status" value="1"/>
</dbReference>
<feature type="region of interest" description="Disordered" evidence="7">
    <location>
        <begin position="685"/>
        <end position="811"/>
    </location>
</feature>
<name>A0A167F404_9ASCO</name>
<accession>A0A167F404</accession>
<dbReference type="Pfam" id="PF00320">
    <property type="entry name" value="GATA"/>
    <property type="match status" value="1"/>
</dbReference>